<name>A0A5B7IWD0_PORTR</name>
<dbReference type="EMBL" id="VSRR010079482">
    <property type="protein sequence ID" value="MPC88960.1"/>
    <property type="molecule type" value="Genomic_DNA"/>
</dbReference>
<organism evidence="1 2">
    <name type="scientific">Portunus trituberculatus</name>
    <name type="common">Swimming crab</name>
    <name type="synonym">Neptunus trituberculatus</name>
    <dbReference type="NCBI Taxonomy" id="210409"/>
    <lineage>
        <taxon>Eukaryota</taxon>
        <taxon>Metazoa</taxon>
        <taxon>Ecdysozoa</taxon>
        <taxon>Arthropoda</taxon>
        <taxon>Crustacea</taxon>
        <taxon>Multicrustacea</taxon>
        <taxon>Malacostraca</taxon>
        <taxon>Eumalacostraca</taxon>
        <taxon>Eucarida</taxon>
        <taxon>Decapoda</taxon>
        <taxon>Pleocyemata</taxon>
        <taxon>Brachyura</taxon>
        <taxon>Eubrachyura</taxon>
        <taxon>Portunoidea</taxon>
        <taxon>Portunidae</taxon>
        <taxon>Portuninae</taxon>
        <taxon>Portunus</taxon>
    </lineage>
</organism>
<gene>
    <name evidence="1" type="ORF">E2C01_083887</name>
</gene>
<sequence length="74" mass="7853">MALLGLGNSPIQAFGSIYCKTIPTVNKNNVTTEAKGQPTLGYLDRRVIVPWHLGLALVGLMGRGFGPCVWAVLG</sequence>
<evidence type="ECO:0000313" key="1">
    <source>
        <dbReference type="EMBL" id="MPC88960.1"/>
    </source>
</evidence>
<dbReference type="Proteomes" id="UP000324222">
    <property type="component" value="Unassembled WGS sequence"/>
</dbReference>
<dbReference type="AlphaFoldDB" id="A0A5B7IWD0"/>
<accession>A0A5B7IWD0</accession>
<keyword evidence="2" id="KW-1185">Reference proteome</keyword>
<proteinExistence type="predicted"/>
<comment type="caution">
    <text evidence="1">The sequence shown here is derived from an EMBL/GenBank/DDBJ whole genome shotgun (WGS) entry which is preliminary data.</text>
</comment>
<evidence type="ECO:0000313" key="2">
    <source>
        <dbReference type="Proteomes" id="UP000324222"/>
    </source>
</evidence>
<protein>
    <submittedName>
        <fullName evidence="1">Uncharacterized protein</fullName>
    </submittedName>
</protein>
<reference evidence="1 2" key="1">
    <citation type="submission" date="2019-05" db="EMBL/GenBank/DDBJ databases">
        <title>Another draft genome of Portunus trituberculatus and its Hox gene families provides insights of decapod evolution.</title>
        <authorList>
            <person name="Jeong J.-H."/>
            <person name="Song I."/>
            <person name="Kim S."/>
            <person name="Choi T."/>
            <person name="Kim D."/>
            <person name="Ryu S."/>
            <person name="Kim W."/>
        </authorList>
    </citation>
    <scope>NUCLEOTIDE SEQUENCE [LARGE SCALE GENOMIC DNA]</scope>
    <source>
        <tissue evidence="1">Muscle</tissue>
    </source>
</reference>